<dbReference type="EMBL" id="KL142399">
    <property type="protein sequence ID" value="KDR70011.1"/>
    <property type="molecule type" value="Genomic_DNA"/>
</dbReference>
<name>A0A067SGK0_GALM3</name>
<sequence length="230" mass="25392">MSDDVLSVDDLLRQAFAEVDPVPSLLKAVRDHPTYEDIEFPLVKYYVEAVEANPSRGQTLASALTRLDTLSSDINGELDRAVHFKADFDKEAKDYGPKNKFLFHSLLSGLSLKNRLTQNSVMYAAIEKGLDPHSWGQPPFNSQNSQVLVVGACIQLLLHGSVLTTEAAGPRYKRSAEVVAKNLKDQKIAGTVKDPHAIQVLELAISHAETGLKPENERDDVWVLLFPSKS</sequence>
<dbReference type="Proteomes" id="UP000027222">
    <property type="component" value="Unassembled WGS sequence"/>
</dbReference>
<organism evidence="1 2">
    <name type="scientific">Galerina marginata (strain CBS 339.88)</name>
    <dbReference type="NCBI Taxonomy" id="685588"/>
    <lineage>
        <taxon>Eukaryota</taxon>
        <taxon>Fungi</taxon>
        <taxon>Dikarya</taxon>
        <taxon>Basidiomycota</taxon>
        <taxon>Agaricomycotina</taxon>
        <taxon>Agaricomycetes</taxon>
        <taxon>Agaricomycetidae</taxon>
        <taxon>Agaricales</taxon>
        <taxon>Agaricineae</taxon>
        <taxon>Strophariaceae</taxon>
        <taxon>Galerina</taxon>
    </lineage>
</organism>
<protein>
    <submittedName>
        <fullName evidence="1">Uncharacterized protein</fullName>
    </submittedName>
</protein>
<dbReference type="HOGENOM" id="CLU_080209_0_0_1"/>
<gene>
    <name evidence="1" type="ORF">GALMADRAFT_255367</name>
</gene>
<evidence type="ECO:0000313" key="1">
    <source>
        <dbReference type="EMBL" id="KDR70011.1"/>
    </source>
</evidence>
<reference evidence="2" key="1">
    <citation type="journal article" date="2014" name="Proc. Natl. Acad. Sci. U.S.A.">
        <title>Extensive sampling of basidiomycete genomes demonstrates inadequacy of the white-rot/brown-rot paradigm for wood decay fungi.</title>
        <authorList>
            <person name="Riley R."/>
            <person name="Salamov A.A."/>
            <person name="Brown D.W."/>
            <person name="Nagy L.G."/>
            <person name="Floudas D."/>
            <person name="Held B.W."/>
            <person name="Levasseur A."/>
            <person name="Lombard V."/>
            <person name="Morin E."/>
            <person name="Otillar R."/>
            <person name="Lindquist E.A."/>
            <person name="Sun H."/>
            <person name="LaButti K.M."/>
            <person name="Schmutz J."/>
            <person name="Jabbour D."/>
            <person name="Luo H."/>
            <person name="Baker S.E."/>
            <person name="Pisabarro A.G."/>
            <person name="Walton J.D."/>
            <person name="Blanchette R.A."/>
            <person name="Henrissat B."/>
            <person name="Martin F."/>
            <person name="Cullen D."/>
            <person name="Hibbett D.S."/>
            <person name="Grigoriev I.V."/>
        </authorList>
    </citation>
    <scope>NUCLEOTIDE SEQUENCE [LARGE SCALE GENOMIC DNA]</scope>
    <source>
        <strain evidence="2">CBS 339.88</strain>
    </source>
</reference>
<evidence type="ECO:0000313" key="2">
    <source>
        <dbReference type="Proteomes" id="UP000027222"/>
    </source>
</evidence>
<dbReference type="AlphaFoldDB" id="A0A067SGK0"/>
<keyword evidence="2" id="KW-1185">Reference proteome</keyword>
<proteinExistence type="predicted"/>
<accession>A0A067SGK0</accession>
<dbReference type="OrthoDB" id="3000038at2759"/>